<organism evidence="3 4">
    <name type="scientific">Porphyridium purpureum</name>
    <name type="common">Red alga</name>
    <name type="synonym">Porphyridium cruentum</name>
    <dbReference type="NCBI Taxonomy" id="35688"/>
    <lineage>
        <taxon>Eukaryota</taxon>
        <taxon>Rhodophyta</taxon>
        <taxon>Bangiophyceae</taxon>
        <taxon>Porphyridiales</taxon>
        <taxon>Porphyridiaceae</taxon>
        <taxon>Porphyridium</taxon>
    </lineage>
</organism>
<feature type="region of interest" description="Disordered" evidence="1">
    <location>
        <begin position="428"/>
        <end position="459"/>
    </location>
</feature>
<dbReference type="Proteomes" id="UP000324585">
    <property type="component" value="Unassembled WGS sequence"/>
</dbReference>
<comment type="caution">
    <text evidence="3">The sequence shown here is derived from an EMBL/GenBank/DDBJ whole genome shotgun (WGS) entry which is preliminary data.</text>
</comment>
<keyword evidence="4" id="KW-1185">Reference proteome</keyword>
<dbReference type="AlphaFoldDB" id="A0A5J4YKI4"/>
<evidence type="ECO:0000256" key="1">
    <source>
        <dbReference type="SAM" id="MobiDB-lite"/>
    </source>
</evidence>
<feature type="signal peptide" evidence="2">
    <location>
        <begin position="1"/>
        <end position="46"/>
    </location>
</feature>
<protein>
    <submittedName>
        <fullName evidence="3">Uncharacterized protein</fullName>
    </submittedName>
</protein>
<accession>A0A5J4YKI4</accession>
<reference evidence="4" key="1">
    <citation type="journal article" date="2019" name="Nat. Commun.">
        <title>Expansion of phycobilisome linker gene families in mesophilic red algae.</title>
        <authorList>
            <person name="Lee J."/>
            <person name="Kim D."/>
            <person name="Bhattacharya D."/>
            <person name="Yoon H.S."/>
        </authorList>
    </citation>
    <scope>NUCLEOTIDE SEQUENCE [LARGE SCALE GENOMIC DNA]</scope>
    <source>
        <strain evidence="4">CCMP 1328</strain>
    </source>
</reference>
<dbReference type="EMBL" id="VRMN01000012">
    <property type="protein sequence ID" value="KAA8491625.1"/>
    <property type="molecule type" value="Genomic_DNA"/>
</dbReference>
<feature type="compositionally biased region" description="Basic residues" evidence="1">
    <location>
        <begin position="430"/>
        <end position="443"/>
    </location>
</feature>
<keyword evidence="2" id="KW-0732">Signal</keyword>
<evidence type="ECO:0000313" key="3">
    <source>
        <dbReference type="EMBL" id="KAA8491625.1"/>
    </source>
</evidence>
<evidence type="ECO:0000313" key="4">
    <source>
        <dbReference type="Proteomes" id="UP000324585"/>
    </source>
</evidence>
<dbReference type="SUPFAM" id="SSF63825">
    <property type="entry name" value="YWTD domain"/>
    <property type="match status" value="1"/>
</dbReference>
<feature type="compositionally biased region" description="Low complexity" evidence="1">
    <location>
        <begin position="472"/>
        <end position="493"/>
    </location>
</feature>
<name>A0A5J4YKI4_PORPP</name>
<feature type="region of interest" description="Disordered" evidence="1">
    <location>
        <begin position="472"/>
        <end position="503"/>
    </location>
</feature>
<sequence length="503" mass="54758">MKQQAKLKWRLRKHSLGIMDNGKRRAMASCLLLLCVLDVLVRSTQAVENAGIVYAIERDTTQKNIFALDFSAGVGMEQSTTLVTNMTKAAAEDPDGFPMDCFGYVNGFTRTGPLYEFSPNGLAYDGDARLYFVAFDQYDMTTSRLCFYSIATDSFEFAANLGEPVMGAAFDSKTYQYVWIDQGQQQDVGGILMLQFARLDRTTGHIMERVNNTMFRNVTTNPNAPAAQLPFTFRGGDVAIDCGGMLYGSSVGTGGGFKYFFTIDLNYDAGDLGETPEIVYAYRLIHADVPDDPSQVSTLTGFATADQLAFDMDGRLISQDSEQGVFSVVDIATGANGELGVEGEDYIRLYEMGMLRTFADLASTLSCEVSTPTPTPTPTSTSMPTPTPEYCCSPDDEGAVCKTASDMPEESSDNSDSDYETMRMITSMRSHSKHSRGRGRGHYCRCSSSSDSEEEVPCCPCTCPKPPPKPPVCGNDGSDSSSTSSESSSGSESESNDRRAKRK</sequence>
<feature type="chain" id="PRO_5023936697" evidence="2">
    <location>
        <begin position="47"/>
        <end position="503"/>
    </location>
</feature>
<gene>
    <name evidence="3" type="ORF">FVE85_9672</name>
</gene>
<evidence type="ECO:0000256" key="2">
    <source>
        <dbReference type="SAM" id="SignalP"/>
    </source>
</evidence>
<proteinExistence type="predicted"/>